<reference evidence="1 2" key="1">
    <citation type="submission" date="2024-02" db="EMBL/GenBank/DDBJ databases">
        <authorList>
            <person name="Chen Y."/>
            <person name="Shah S."/>
            <person name="Dougan E. K."/>
            <person name="Thang M."/>
            <person name="Chan C."/>
        </authorList>
    </citation>
    <scope>NUCLEOTIDE SEQUENCE [LARGE SCALE GENOMIC DNA]</scope>
</reference>
<dbReference type="Proteomes" id="UP001642464">
    <property type="component" value="Unassembled WGS sequence"/>
</dbReference>
<accession>A0ABP0HGE8</accession>
<dbReference type="EMBL" id="CAXAMM010000836">
    <property type="protein sequence ID" value="CAK8989232.1"/>
    <property type="molecule type" value="Genomic_DNA"/>
</dbReference>
<keyword evidence="2" id="KW-1185">Reference proteome</keyword>
<name>A0ABP0HGE8_9DINO</name>
<gene>
    <name evidence="1" type="ORF">SCF082_LOCUS1722</name>
</gene>
<evidence type="ECO:0000313" key="2">
    <source>
        <dbReference type="Proteomes" id="UP001642464"/>
    </source>
</evidence>
<sequence>MAGDAMAAREGVRKSTVEAIHMHQSVDPSRWCVSRADLQALQRQVANAIQEGWLPGKESSSDESSPDSLEEEAEEEEFGPSIYTVNEHYIKPVTLRAGKMSWALMMHPEGLNCDVFVSHAWQEGIFEFLYKVFWSWPPRARHAWCCMLANPQHLNIGSMLLSPKTSPFALALQASRYVLVVPNRHRSVYTRLWCGYEAYVAAEKSKTIRIACQPHLHRVRWSLALTLVPLFLGIFVGLFGLWKELDMRFGAVVMSLASLASANMKQNRCWMVSNYIGLFASACIATIWIPLHKNDVLEHFFEVKAQLATMYEAALWFSAILFFFFAELDRIRSRNITSEGQQLRKDYQGSIRYASCSEPSDMRNIWEEIGSNVADVDRAISVLISAGTSSPALRSCAQRGIQIAGAAHAELAVCVVFLGPMLVVAFSQVIIISWHRSTYKPCLVIEAIGVLARFLFLVLFYLRPADERCFMLKVLTKLITWVLFPTALTVGILAGLEKTEDPVGLSLLMALAIAARNEGTELLSLFHATFICFHSTFVVAAIIAWMGIEGMLALPGGPCLLQCFLSRPAVCCCDSRVVDE</sequence>
<protein>
    <submittedName>
        <fullName evidence="1">Uncharacterized protein</fullName>
    </submittedName>
</protein>
<proteinExistence type="predicted"/>
<evidence type="ECO:0000313" key="1">
    <source>
        <dbReference type="EMBL" id="CAK8989232.1"/>
    </source>
</evidence>
<comment type="caution">
    <text evidence="1">The sequence shown here is derived from an EMBL/GenBank/DDBJ whole genome shotgun (WGS) entry which is preliminary data.</text>
</comment>
<organism evidence="1 2">
    <name type="scientific">Durusdinium trenchii</name>
    <dbReference type="NCBI Taxonomy" id="1381693"/>
    <lineage>
        <taxon>Eukaryota</taxon>
        <taxon>Sar</taxon>
        <taxon>Alveolata</taxon>
        <taxon>Dinophyceae</taxon>
        <taxon>Suessiales</taxon>
        <taxon>Symbiodiniaceae</taxon>
        <taxon>Durusdinium</taxon>
    </lineage>
</organism>